<comment type="pathway">
    <text evidence="1">Secondary metabolite biosynthesis.</text>
</comment>
<evidence type="ECO:0000256" key="3">
    <source>
        <dbReference type="ARBA" id="ARBA00022679"/>
    </source>
</evidence>
<dbReference type="Gene3D" id="3.30.559.10">
    <property type="entry name" value="Chloramphenicol acetyltransferase-like domain"/>
    <property type="match status" value="2"/>
</dbReference>
<name>A0A8H7TK99_BIOOC</name>
<dbReference type="InterPro" id="IPR023213">
    <property type="entry name" value="CAT-like_dom_sf"/>
</dbReference>
<evidence type="ECO:0000256" key="1">
    <source>
        <dbReference type="ARBA" id="ARBA00005179"/>
    </source>
</evidence>
<dbReference type="PANTHER" id="PTHR31896:SF69">
    <property type="entry name" value="FAMILY REGULATORY PROTEIN, PUTATIVE (AFU_ORTHOLOGUE AFUA_3G14730)-RELATED"/>
    <property type="match status" value="1"/>
</dbReference>
<dbReference type="PANTHER" id="PTHR31896">
    <property type="entry name" value="FAMILY REGULATORY PROTEIN, PUTATIVE (AFU_ORTHOLOGUE AFUA_3G14730)-RELATED"/>
    <property type="match status" value="1"/>
</dbReference>
<protein>
    <submittedName>
        <fullName evidence="5">Uncharacterized protein</fullName>
    </submittedName>
</protein>
<evidence type="ECO:0000313" key="5">
    <source>
        <dbReference type="EMBL" id="KAF9751074.1"/>
    </source>
</evidence>
<dbReference type="EMBL" id="JADCTT010000006">
    <property type="protein sequence ID" value="KAF9751074.1"/>
    <property type="molecule type" value="Genomic_DNA"/>
</dbReference>
<dbReference type="InterPro" id="IPR051283">
    <property type="entry name" value="Sec_Metabolite_Acyltrans"/>
</dbReference>
<proteinExistence type="inferred from homology"/>
<dbReference type="AlphaFoldDB" id="A0A8H7TK99"/>
<dbReference type="GO" id="GO:0016746">
    <property type="term" value="F:acyltransferase activity"/>
    <property type="evidence" value="ECO:0007669"/>
    <property type="project" value="UniProtKB-KW"/>
</dbReference>
<organism evidence="5 6">
    <name type="scientific">Bionectria ochroleuca</name>
    <name type="common">Gliocladium roseum</name>
    <dbReference type="NCBI Taxonomy" id="29856"/>
    <lineage>
        <taxon>Eukaryota</taxon>
        <taxon>Fungi</taxon>
        <taxon>Dikarya</taxon>
        <taxon>Ascomycota</taxon>
        <taxon>Pezizomycotina</taxon>
        <taxon>Sordariomycetes</taxon>
        <taxon>Hypocreomycetidae</taxon>
        <taxon>Hypocreales</taxon>
        <taxon>Bionectriaceae</taxon>
        <taxon>Clonostachys</taxon>
    </lineage>
</organism>
<evidence type="ECO:0000256" key="4">
    <source>
        <dbReference type="ARBA" id="ARBA00023315"/>
    </source>
</evidence>
<evidence type="ECO:0000256" key="2">
    <source>
        <dbReference type="ARBA" id="ARBA00009861"/>
    </source>
</evidence>
<evidence type="ECO:0000313" key="6">
    <source>
        <dbReference type="Proteomes" id="UP000616885"/>
    </source>
</evidence>
<dbReference type="Proteomes" id="UP000616885">
    <property type="component" value="Unassembled WGS sequence"/>
</dbReference>
<reference evidence="5" key="1">
    <citation type="submission" date="2020-10" db="EMBL/GenBank/DDBJ databases">
        <title>High-Quality Genome Resource of Clonostachys rosea strain S41 by Oxford Nanopore Long-Read Sequencing.</title>
        <authorList>
            <person name="Wang H."/>
        </authorList>
    </citation>
    <scope>NUCLEOTIDE SEQUENCE</scope>
    <source>
        <strain evidence="5">S41</strain>
    </source>
</reference>
<gene>
    <name evidence="5" type="ORF">IM811_015294</name>
</gene>
<comment type="similarity">
    <text evidence="2">Belongs to the plant acyltransferase family.</text>
</comment>
<keyword evidence="4" id="KW-0012">Acyltransferase</keyword>
<accession>A0A8H7TK99</accession>
<comment type="caution">
    <text evidence="5">The sequence shown here is derived from an EMBL/GenBank/DDBJ whole genome shotgun (WGS) entry which is preliminary data.</text>
</comment>
<keyword evidence="3" id="KW-0808">Transferase</keyword>
<sequence>MQWLWGSKPPRLEPVEGDIVYPTHFMDNKAIFDGMLLASAWQFNDVLDADKLHDSFCRLLEIGDWRKLGGRFRRPPGQRSWELHVPAKFTPERPAVVYTHEVFDVKVQEHPLARQIPRPSTGGPAFHPSPVMLRPLMVRPGAAETMEEFLSRDDPALALHIASFQDGTIVSLTWPHCLMDMMGLKSLVEAWSLVLAGREAELPVLTGAREDILYESTNLDLAKKETSVIEQDRLDGFRIIIFALGLLWDIIWNRIEARILYLPKKTVENLRSEALRDIIVDSKPDAETPWISESDALLATWAKALAQSQSSPRPIIAMNPFDMRGRAPGFSNSGQEVYIQNVVTESFATLPTSLLSSSIGQIALSCRRSLQEQIAPAQILALLRSLRQLWDSGKDVQILSGPANATLLVTTNWARGNLFHIADFEPAVVKQGEGESERTNPVGMSRFCVTIPLKLGPTARNSMTQLGKDHDGNTWVMGLFNLRTWKAIETLVGRYS</sequence>